<dbReference type="Proteomes" id="UP001295423">
    <property type="component" value="Unassembled WGS sequence"/>
</dbReference>
<feature type="chain" id="PRO_5042000904" evidence="1">
    <location>
        <begin position="23"/>
        <end position="513"/>
    </location>
</feature>
<dbReference type="SUPFAM" id="SSF53474">
    <property type="entry name" value="alpha/beta-Hydrolases"/>
    <property type="match status" value="1"/>
</dbReference>
<proteinExistence type="predicted"/>
<protein>
    <submittedName>
        <fullName evidence="2">Uncharacterized protein</fullName>
    </submittedName>
</protein>
<reference evidence="2" key="1">
    <citation type="submission" date="2023-08" db="EMBL/GenBank/DDBJ databases">
        <authorList>
            <person name="Audoor S."/>
            <person name="Bilcke G."/>
        </authorList>
    </citation>
    <scope>NUCLEOTIDE SEQUENCE</scope>
</reference>
<feature type="signal peptide" evidence="1">
    <location>
        <begin position="1"/>
        <end position="22"/>
    </location>
</feature>
<dbReference type="PANTHER" id="PTHR35560:SF3">
    <property type="entry name" value="PEPTIDASE S9 PROLYL OLIGOPEPTIDASE CATALYTIC DOMAIN-CONTAINING PROTEIN"/>
    <property type="match status" value="1"/>
</dbReference>
<dbReference type="Gene3D" id="3.40.50.1820">
    <property type="entry name" value="alpha/beta hydrolase"/>
    <property type="match status" value="1"/>
</dbReference>
<evidence type="ECO:0000256" key="1">
    <source>
        <dbReference type="SAM" id="SignalP"/>
    </source>
</evidence>
<dbReference type="InterPro" id="IPR029058">
    <property type="entry name" value="AB_hydrolase_fold"/>
</dbReference>
<sequence>MAASREHTTLLFWFLIIRFGFAWQGCSNESSVHGFCPTGNTCCRIHSDHDTGQHMVNNIDDDNAEHFQFGCIPGDMGKFNGTCCNDGGGCPMGYKCIVEKSVGTADESSKEHFCQATPSAPMADYITQRLPRYRLCSINDEDDESPLTQLHGLGISSQSGDEGKLAYYSSHGPIDRLVPSADSHWIQTVWIFIHGSGLNADDYFCSALAARKAQTNYDEYSVLVIAPWFSEDDVANQPPYLVWSHQDALHPWRYGADAVNHNISSYTALDVMVETLQNKLGPDVKIVISGHSSGGQMVQRWTFLTKSWNHSNMKAVVANPSSYLYLTPFRRIDGSWRMPPSSSILNDCPQYDMWKWGLADGGNETVPYRDRALPNDSAADKLIDEFQHKDVTYLAGSLDICNETEPDLLLGDDDEDGHDQQQQQHCHSHGLETTCMDELQGHTRMERGNLYMESLQYIWAKSTTHCHKRMIVPGVGHDHSLMFNSAVGMEAIFGKQQQMGHCTGAESQDIFSS</sequence>
<keyword evidence="1" id="KW-0732">Signal</keyword>
<comment type="caution">
    <text evidence="2">The sequence shown here is derived from an EMBL/GenBank/DDBJ whole genome shotgun (WGS) entry which is preliminary data.</text>
</comment>
<dbReference type="PANTHER" id="PTHR35560">
    <property type="entry name" value="BLL0132 PROTEIN"/>
    <property type="match status" value="1"/>
</dbReference>
<organism evidence="2 3">
    <name type="scientific">Cylindrotheca closterium</name>
    <dbReference type="NCBI Taxonomy" id="2856"/>
    <lineage>
        <taxon>Eukaryota</taxon>
        <taxon>Sar</taxon>
        <taxon>Stramenopiles</taxon>
        <taxon>Ochrophyta</taxon>
        <taxon>Bacillariophyta</taxon>
        <taxon>Bacillariophyceae</taxon>
        <taxon>Bacillariophycidae</taxon>
        <taxon>Bacillariales</taxon>
        <taxon>Bacillariaceae</taxon>
        <taxon>Cylindrotheca</taxon>
    </lineage>
</organism>
<gene>
    <name evidence="2" type="ORF">CYCCA115_LOCUS2860</name>
</gene>
<dbReference type="EMBL" id="CAKOGP040000224">
    <property type="protein sequence ID" value="CAJ1932485.1"/>
    <property type="molecule type" value="Genomic_DNA"/>
</dbReference>
<evidence type="ECO:0000313" key="2">
    <source>
        <dbReference type="EMBL" id="CAJ1932485.1"/>
    </source>
</evidence>
<dbReference type="AlphaFoldDB" id="A0AAD2FEE0"/>
<evidence type="ECO:0000313" key="3">
    <source>
        <dbReference type="Proteomes" id="UP001295423"/>
    </source>
</evidence>
<keyword evidence="3" id="KW-1185">Reference proteome</keyword>
<name>A0AAD2FEE0_9STRA</name>
<accession>A0AAD2FEE0</accession>